<dbReference type="InterPro" id="IPR042092">
    <property type="entry name" value="PsdUridine_s_RsuA/RluB/E/F_cat"/>
</dbReference>
<dbReference type="OrthoDB" id="9807213at2"/>
<evidence type="ECO:0000256" key="3">
    <source>
        <dbReference type="PROSITE-ProRule" id="PRU00182"/>
    </source>
</evidence>
<dbReference type="PANTHER" id="PTHR47683">
    <property type="entry name" value="PSEUDOURIDINE SYNTHASE FAMILY PROTEIN-RELATED"/>
    <property type="match status" value="1"/>
</dbReference>
<proteinExistence type="inferred from homology"/>
<dbReference type="InterPro" id="IPR006145">
    <property type="entry name" value="PsdUridine_synth_RsuA/RluA"/>
</dbReference>
<keyword evidence="6" id="KW-1185">Reference proteome</keyword>
<dbReference type="Pfam" id="PF00849">
    <property type="entry name" value="PseudoU_synth_2"/>
    <property type="match status" value="1"/>
</dbReference>
<dbReference type="Gene3D" id="3.30.70.580">
    <property type="entry name" value="Pseudouridine synthase I, catalytic domain, N-terminal subdomain"/>
    <property type="match status" value="1"/>
</dbReference>
<evidence type="ECO:0000259" key="4">
    <source>
        <dbReference type="SMART" id="SM00363"/>
    </source>
</evidence>
<dbReference type="SUPFAM" id="SSF55120">
    <property type="entry name" value="Pseudouridine synthase"/>
    <property type="match status" value="1"/>
</dbReference>
<dbReference type="Gene3D" id="3.10.290.10">
    <property type="entry name" value="RNA-binding S4 domain"/>
    <property type="match status" value="1"/>
</dbReference>
<feature type="domain" description="RNA-binding S4" evidence="4">
    <location>
        <begin position="4"/>
        <end position="65"/>
    </location>
</feature>
<dbReference type="RefSeq" id="WP_025250784.1">
    <property type="nucleotide sequence ID" value="NZ_CP006934.1"/>
</dbReference>
<dbReference type="InterPro" id="IPR002942">
    <property type="entry name" value="S4_RNA-bd"/>
</dbReference>
<dbReference type="InterPro" id="IPR036986">
    <property type="entry name" value="S4_RNA-bd_sf"/>
</dbReference>
<evidence type="ECO:0000313" key="5">
    <source>
        <dbReference type="EMBL" id="AHI53648.1"/>
    </source>
</evidence>
<evidence type="ECO:0000256" key="1">
    <source>
        <dbReference type="ARBA" id="ARBA00008348"/>
    </source>
</evidence>
<reference evidence="5 6" key="1">
    <citation type="journal article" date="2014" name="Genome Biol. Evol.">
        <title>Molecular evolution of the substrate utilization strategies and putative virulence factors in mosquito-associated Spiroplasma species.</title>
        <authorList>
            <person name="Chang T.H."/>
            <person name="Lo W.S."/>
            <person name="Ku C."/>
            <person name="Chen L.L."/>
            <person name="Kuo C.H."/>
        </authorList>
    </citation>
    <scope>NUCLEOTIDE SEQUENCE [LARGE SCALE GENOMIC DNA]</scope>
    <source>
        <strain evidence="5">Ar-1343</strain>
    </source>
</reference>
<sequence>MAQERLQKIIANRGYASRRKAEELIEAGKVRVNGNVVTELGTKFETDVEIIISGKELLTGGEKVYLLFYKPRLVLTTMKDPKNRPTVADYFNDFPERVYPVGRLDYDVSGLLIMTNDGDFANFVMHPRYEFTKTYQALCKGKVSKFQIKQLTRGVVIDDDYKTKAISSRLVKFDEEKDVSIVELKIAEGRKHHVKKMLIAADIFLTKLKRTKIEFLEIDDLTPGHYRPLKPHEVKQFYGIFTAVRRKNDNDSLKKNNF</sequence>
<dbReference type="GO" id="GO:0003723">
    <property type="term" value="F:RNA binding"/>
    <property type="evidence" value="ECO:0007669"/>
    <property type="project" value="UniProtKB-KW"/>
</dbReference>
<dbReference type="InterPro" id="IPR020094">
    <property type="entry name" value="TruA/RsuA/RluB/E/F_N"/>
</dbReference>
<dbReference type="PATRIC" id="fig|1276257.3.peg.242"/>
<dbReference type="AlphaFoldDB" id="W6A926"/>
<evidence type="ECO:0000256" key="2">
    <source>
        <dbReference type="ARBA" id="ARBA00023235"/>
    </source>
</evidence>
<name>W6A926_9MOLU</name>
<dbReference type="Gene3D" id="3.30.70.1560">
    <property type="entry name" value="Alpha-L RNA-binding motif"/>
    <property type="match status" value="1"/>
</dbReference>
<keyword evidence="2" id="KW-0413">Isomerase</keyword>
<dbReference type="InterPro" id="IPR050343">
    <property type="entry name" value="RsuA_PseudoU_synthase"/>
</dbReference>
<dbReference type="GO" id="GO:0000455">
    <property type="term" value="P:enzyme-directed rRNA pseudouridine synthesis"/>
    <property type="evidence" value="ECO:0007669"/>
    <property type="project" value="UniProtKB-ARBA"/>
</dbReference>
<accession>W6A926</accession>
<dbReference type="Pfam" id="PF01479">
    <property type="entry name" value="S4"/>
    <property type="match status" value="1"/>
</dbReference>
<dbReference type="InterPro" id="IPR000748">
    <property type="entry name" value="PsdUridine_synth_RsuA/RluB/E/F"/>
</dbReference>
<gene>
    <name evidence="5" type="primary">rluB</name>
    <name evidence="5" type="ORF">SSABA_v1c02360</name>
</gene>
<dbReference type="STRING" id="1276257.SSABA_v1c02360"/>
<dbReference type="Proteomes" id="UP000019265">
    <property type="component" value="Chromosome"/>
</dbReference>
<protein>
    <submittedName>
        <fullName evidence="5">Ribosomal large subunit pseudouridine synthase B</fullName>
    </submittedName>
</protein>
<dbReference type="KEGG" id="ssab:SSABA_v1c02360"/>
<organism evidence="5 6">
    <name type="scientific">Spiroplasma sabaudiense Ar-1343</name>
    <dbReference type="NCBI Taxonomy" id="1276257"/>
    <lineage>
        <taxon>Bacteria</taxon>
        <taxon>Bacillati</taxon>
        <taxon>Mycoplasmatota</taxon>
        <taxon>Mollicutes</taxon>
        <taxon>Entomoplasmatales</taxon>
        <taxon>Spiroplasmataceae</taxon>
        <taxon>Spiroplasma</taxon>
    </lineage>
</organism>
<keyword evidence="3" id="KW-0694">RNA-binding</keyword>
<dbReference type="GO" id="GO:0120159">
    <property type="term" value="F:rRNA pseudouridine synthase activity"/>
    <property type="evidence" value="ECO:0007669"/>
    <property type="project" value="UniProtKB-ARBA"/>
</dbReference>
<dbReference type="CDD" id="cd02870">
    <property type="entry name" value="PseudoU_synth_RsuA_like"/>
    <property type="match status" value="1"/>
</dbReference>
<dbReference type="eggNOG" id="COG1187">
    <property type="taxonomic scope" value="Bacteria"/>
</dbReference>
<dbReference type="FunFam" id="3.10.290.10:FF:000003">
    <property type="entry name" value="Pseudouridine synthase"/>
    <property type="match status" value="1"/>
</dbReference>
<dbReference type="HOGENOM" id="CLU_024979_1_2_14"/>
<dbReference type="InterPro" id="IPR020103">
    <property type="entry name" value="PsdUridine_synth_cat_dom_sf"/>
</dbReference>
<dbReference type="PROSITE" id="PS50889">
    <property type="entry name" value="S4"/>
    <property type="match status" value="1"/>
</dbReference>
<dbReference type="CDD" id="cd00165">
    <property type="entry name" value="S4"/>
    <property type="match status" value="1"/>
</dbReference>
<comment type="similarity">
    <text evidence="1">Belongs to the pseudouridine synthase RsuA family.</text>
</comment>
<dbReference type="PANTHER" id="PTHR47683:SF2">
    <property type="entry name" value="RNA-BINDING S4 DOMAIN-CONTAINING PROTEIN"/>
    <property type="match status" value="1"/>
</dbReference>
<dbReference type="SUPFAM" id="SSF55174">
    <property type="entry name" value="Alpha-L RNA-binding motif"/>
    <property type="match status" value="1"/>
</dbReference>
<dbReference type="EMBL" id="CP006934">
    <property type="protein sequence ID" value="AHI53648.1"/>
    <property type="molecule type" value="Genomic_DNA"/>
</dbReference>
<evidence type="ECO:0000313" key="6">
    <source>
        <dbReference type="Proteomes" id="UP000019265"/>
    </source>
</evidence>
<dbReference type="NCBIfam" id="TIGR00093">
    <property type="entry name" value="pseudouridine synthase"/>
    <property type="match status" value="1"/>
</dbReference>
<dbReference type="SMART" id="SM00363">
    <property type="entry name" value="S4"/>
    <property type="match status" value="1"/>
</dbReference>